<dbReference type="SUPFAM" id="SSF46785">
    <property type="entry name" value="Winged helix' DNA-binding domain"/>
    <property type="match status" value="1"/>
</dbReference>
<dbReference type="Pfam" id="PF07729">
    <property type="entry name" value="FCD"/>
    <property type="match status" value="1"/>
</dbReference>
<dbReference type="PANTHER" id="PTHR43537">
    <property type="entry name" value="TRANSCRIPTIONAL REGULATOR, GNTR FAMILY"/>
    <property type="match status" value="1"/>
</dbReference>
<keyword evidence="3" id="KW-0804">Transcription</keyword>
<dbReference type="InterPro" id="IPR008920">
    <property type="entry name" value="TF_FadR/GntR_C"/>
</dbReference>
<evidence type="ECO:0000256" key="1">
    <source>
        <dbReference type="ARBA" id="ARBA00023015"/>
    </source>
</evidence>
<evidence type="ECO:0000256" key="4">
    <source>
        <dbReference type="SAM" id="MobiDB-lite"/>
    </source>
</evidence>
<protein>
    <submittedName>
        <fullName evidence="6">FCD domain-containing protein</fullName>
    </submittedName>
    <submittedName>
        <fullName evidence="7">HTH-type transcriptional repressor RspR</fullName>
    </submittedName>
</protein>
<dbReference type="PROSITE" id="PS50949">
    <property type="entry name" value="HTH_GNTR"/>
    <property type="match status" value="1"/>
</dbReference>
<dbReference type="SMART" id="SM00345">
    <property type="entry name" value="HTH_GNTR"/>
    <property type="match status" value="1"/>
</dbReference>
<dbReference type="OrthoDB" id="9815654at2"/>
<gene>
    <name evidence="7" type="primary">rspR_9</name>
    <name evidence="6" type="ORF">GJ689_13225</name>
    <name evidence="7" type="ORF">RHODGE_RHODGE_03664</name>
</gene>
<organism evidence="7 8">
    <name type="scientific">Rhodoplanes serenus</name>
    <dbReference type="NCBI Taxonomy" id="200615"/>
    <lineage>
        <taxon>Bacteria</taxon>
        <taxon>Pseudomonadati</taxon>
        <taxon>Pseudomonadota</taxon>
        <taxon>Alphaproteobacteria</taxon>
        <taxon>Hyphomicrobiales</taxon>
        <taxon>Nitrobacteraceae</taxon>
        <taxon>Rhodoplanes</taxon>
    </lineage>
</organism>
<keyword evidence="2" id="KW-0238">DNA-binding</keyword>
<dbReference type="EMBL" id="UWOC01000170">
    <property type="protein sequence ID" value="VCU10007.1"/>
    <property type="molecule type" value="Genomic_DNA"/>
</dbReference>
<dbReference type="Gene3D" id="1.20.120.530">
    <property type="entry name" value="GntR ligand-binding domain-like"/>
    <property type="match status" value="1"/>
</dbReference>
<dbReference type="Pfam" id="PF00392">
    <property type="entry name" value="GntR"/>
    <property type="match status" value="1"/>
</dbReference>
<dbReference type="RefSeq" id="WP_129610568.1">
    <property type="nucleotide sequence ID" value="NZ_WNKV01000009.1"/>
</dbReference>
<evidence type="ECO:0000313" key="8">
    <source>
        <dbReference type="Proteomes" id="UP000289200"/>
    </source>
</evidence>
<name>A0A447CXJ2_9BRAD</name>
<reference evidence="7" key="1">
    <citation type="submission" date="2018-10" db="EMBL/GenBank/DDBJ databases">
        <authorList>
            <person name="Peiro R."/>
            <person name="Begona"/>
            <person name="Cbmso G."/>
            <person name="Lopez M."/>
            <person name="Gonzalez S."/>
            <person name="Sacristan E."/>
            <person name="Castillo E."/>
        </authorList>
    </citation>
    <scope>NUCLEOTIDE SEQUENCE</scope>
    <source>
        <strain evidence="7">Rhod_genome</strain>
    </source>
</reference>
<keyword evidence="8" id="KW-1185">Reference proteome</keyword>
<dbReference type="GO" id="GO:0003677">
    <property type="term" value="F:DNA binding"/>
    <property type="evidence" value="ECO:0007669"/>
    <property type="project" value="UniProtKB-KW"/>
</dbReference>
<feature type="region of interest" description="Disordered" evidence="4">
    <location>
        <begin position="232"/>
        <end position="266"/>
    </location>
</feature>
<dbReference type="PANTHER" id="PTHR43537:SF20">
    <property type="entry name" value="HTH-TYPE TRANSCRIPTIONAL REPRESSOR GLAR"/>
    <property type="match status" value="1"/>
</dbReference>
<reference evidence="8" key="2">
    <citation type="submission" date="2018-10" db="EMBL/GenBank/DDBJ databases">
        <authorList>
            <person name="Peiro R."/>
            <person name="Begona"/>
            <person name="Cbmso G."/>
            <person name="Lopez M."/>
            <person name="Gonzalez S."/>
            <person name="Sacristan E."/>
            <person name="Castillo E."/>
        </authorList>
    </citation>
    <scope>NUCLEOTIDE SEQUENCE [LARGE SCALE GENOMIC DNA]</scope>
</reference>
<dbReference type="InterPro" id="IPR011711">
    <property type="entry name" value="GntR_C"/>
</dbReference>
<evidence type="ECO:0000313" key="9">
    <source>
        <dbReference type="Proteomes" id="UP000438991"/>
    </source>
</evidence>
<feature type="domain" description="HTH gntR-type" evidence="5">
    <location>
        <begin position="20"/>
        <end position="87"/>
    </location>
</feature>
<evidence type="ECO:0000256" key="2">
    <source>
        <dbReference type="ARBA" id="ARBA00023125"/>
    </source>
</evidence>
<dbReference type="EMBL" id="WNKV01000009">
    <property type="protein sequence ID" value="MTW17165.1"/>
    <property type="molecule type" value="Genomic_DNA"/>
</dbReference>
<evidence type="ECO:0000313" key="7">
    <source>
        <dbReference type="EMBL" id="VCU10007.1"/>
    </source>
</evidence>
<dbReference type="GO" id="GO:0003700">
    <property type="term" value="F:DNA-binding transcription factor activity"/>
    <property type="evidence" value="ECO:0007669"/>
    <property type="project" value="InterPro"/>
</dbReference>
<dbReference type="InterPro" id="IPR036388">
    <property type="entry name" value="WH-like_DNA-bd_sf"/>
</dbReference>
<sequence length="266" mass="29901">MRESLQFAIPAVRSATKEPSTLGNEVFEKLRQDILSSRLQPGTKLRFQSLRDAYGVGLSPLREALSRLAENRLVVATGQRGFRVAAVSVHDILDIAMVRKQIESVALRLSIENGDDSWEARMVAAHHRIILAEKAGKKVDEEEWEQRHRDFHYELVSCCNSPCLLHIHQLLSDLFDRYRRLSTRSGVGGAPRTLMHQKIVDAALSRNVEATIKLMADHIDEATKLIVEALSRPPGREARRKVPEPIAAPKKPRRAVGSRRAAMADR</sequence>
<evidence type="ECO:0000256" key="3">
    <source>
        <dbReference type="ARBA" id="ARBA00023163"/>
    </source>
</evidence>
<keyword evidence="1" id="KW-0805">Transcription regulation</keyword>
<accession>A0A447CXJ2</accession>
<evidence type="ECO:0000259" key="5">
    <source>
        <dbReference type="PROSITE" id="PS50949"/>
    </source>
</evidence>
<dbReference type="Proteomes" id="UP000438991">
    <property type="component" value="Unassembled WGS sequence"/>
</dbReference>
<dbReference type="InterPro" id="IPR036390">
    <property type="entry name" value="WH_DNA-bd_sf"/>
</dbReference>
<comment type="caution">
    <text evidence="7">The sequence shown here is derived from an EMBL/GenBank/DDBJ whole genome shotgun (WGS) entry which is preliminary data.</text>
</comment>
<dbReference type="InterPro" id="IPR000524">
    <property type="entry name" value="Tscrpt_reg_HTH_GntR"/>
</dbReference>
<reference evidence="6 9" key="3">
    <citation type="submission" date="2019-11" db="EMBL/GenBank/DDBJ databases">
        <title>Whole-genome sequence of Rhodoplanes serenus DSM 18633, type strain.</title>
        <authorList>
            <person name="Kyndt J.A."/>
            <person name="Meyer T.E."/>
        </authorList>
    </citation>
    <scope>NUCLEOTIDE SEQUENCE [LARGE SCALE GENOMIC DNA]</scope>
    <source>
        <strain evidence="6 9">DSM 18633</strain>
    </source>
</reference>
<evidence type="ECO:0000313" key="6">
    <source>
        <dbReference type="EMBL" id="MTW17165.1"/>
    </source>
</evidence>
<dbReference type="AlphaFoldDB" id="A0A447CXJ2"/>
<dbReference type="SUPFAM" id="SSF48008">
    <property type="entry name" value="GntR ligand-binding domain-like"/>
    <property type="match status" value="1"/>
</dbReference>
<dbReference type="Gene3D" id="1.10.10.10">
    <property type="entry name" value="Winged helix-like DNA-binding domain superfamily/Winged helix DNA-binding domain"/>
    <property type="match status" value="1"/>
</dbReference>
<feature type="compositionally biased region" description="Basic and acidic residues" evidence="4">
    <location>
        <begin position="234"/>
        <end position="243"/>
    </location>
</feature>
<proteinExistence type="predicted"/>
<dbReference type="Proteomes" id="UP000289200">
    <property type="component" value="Unassembled WGS sequence"/>
</dbReference>
<dbReference type="SMART" id="SM00895">
    <property type="entry name" value="FCD"/>
    <property type="match status" value="1"/>
</dbReference>